<dbReference type="Gene3D" id="1.10.246.20">
    <property type="entry name" value="Coactivator CBP, KIX domain"/>
    <property type="match status" value="1"/>
</dbReference>
<proteinExistence type="predicted"/>
<sequence length="427" mass="47783">MPRPGPRPYECVRKAWHSERHQPMRGSIIQQILRLAMETHSTATKKNKEWQDKIIIVIVKAEEIMYSKANSEAEYTNQETLWDRANDAVNTIIRRDDSTETGELLPPCVEAALNLGCHPVRASRSQRHSNPRTYLTPRAPEPVPAAPRILDRGNEERRPQLSPVQSGRQFARIATNMNSNVSVSQTNCHSYPFLSENCPSGHDQLMRTETNCPSGHDQLMRTETNTPPNLGQVYPLYYGVHYQNAESQAGPPVQENIVHDRIIVGRPIGTSILEPAERGSLQNFFSSYVDVGGKRIGQQDIGHIHEKSFAKECDLSLRLGLFSDPGMLVGKNSICEAKDVGPSCTQVGGKLNDDFQQTSKGFCFFPERTVNDHFDSSSRNCFMENEDNNFGAAVRKRKATFGGNSEDEQFCRQPGSSTNNRRNGPGL</sequence>
<gene>
    <name evidence="3" type="ORF">V6N11_026791</name>
</gene>
<reference evidence="3 4" key="1">
    <citation type="journal article" date="2024" name="G3 (Bethesda)">
        <title>Genome assembly of Hibiscus sabdariffa L. provides insights into metabolisms of medicinal natural products.</title>
        <authorList>
            <person name="Kim T."/>
        </authorList>
    </citation>
    <scope>NUCLEOTIDE SEQUENCE [LARGE SCALE GENOMIC DNA]</scope>
    <source>
        <strain evidence="3">TK-2024</strain>
        <tissue evidence="3">Old leaves</tissue>
    </source>
</reference>
<evidence type="ECO:0000313" key="3">
    <source>
        <dbReference type="EMBL" id="KAK9029684.1"/>
    </source>
</evidence>
<name>A0ABR2SWZ2_9ROSI</name>
<keyword evidence="4" id="KW-1185">Reference proteome</keyword>
<keyword evidence="1" id="KW-0539">Nucleus</keyword>
<comment type="caution">
    <text evidence="3">The sequence shown here is derived from an EMBL/GenBank/DDBJ whole genome shotgun (WGS) entry which is preliminary data.</text>
</comment>
<feature type="region of interest" description="Disordered" evidence="2">
    <location>
        <begin position="122"/>
        <end position="146"/>
    </location>
</feature>
<dbReference type="PANTHER" id="PTHR35300">
    <property type="entry name" value="COACTIVATOR CBP, KIX DOMAIN-CONTAINING PROTEIN-RELATED"/>
    <property type="match status" value="1"/>
</dbReference>
<accession>A0ABR2SWZ2</accession>
<organism evidence="3 4">
    <name type="scientific">Hibiscus sabdariffa</name>
    <name type="common">roselle</name>
    <dbReference type="NCBI Taxonomy" id="183260"/>
    <lineage>
        <taxon>Eukaryota</taxon>
        <taxon>Viridiplantae</taxon>
        <taxon>Streptophyta</taxon>
        <taxon>Embryophyta</taxon>
        <taxon>Tracheophyta</taxon>
        <taxon>Spermatophyta</taxon>
        <taxon>Magnoliopsida</taxon>
        <taxon>eudicotyledons</taxon>
        <taxon>Gunneridae</taxon>
        <taxon>Pentapetalae</taxon>
        <taxon>rosids</taxon>
        <taxon>malvids</taxon>
        <taxon>Malvales</taxon>
        <taxon>Malvaceae</taxon>
        <taxon>Malvoideae</taxon>
        <taxon>Hibiscus</taxon>
    </lineage>
</organism>
<evidence type="ECO:0000256" key="1">
    <source>
        <dbReference type="ARBA" id="ARBA00023242"/>
    </source>
</evidence>
<evidence type="ECO:0000313" key="4">
    <source>
        <dbReference type="Proteomes" id="UP001396334"/>
    </source>
</evidence>
<dbReference type="InterPro" id="IPR036529">
    <property type="entry name" value="KIX_dom_sf"/>
</dbReference>
<dbReference type="Proteomes" id="UP001396334">
    <property type="component" value="Unassembled WGS sequence"/>
</dbReference>
<protein>
    <submittedName>
        <fullName evidence="3">Uncharacterized protein</fullName>
    </submittedName>
</protein>
<feature type="region of interest" description="Disordered" evidence="2">
    <location>
        <begin position="404"/>
        <end position="427"/>
    </location>
</feature>
<evidence type="ECO:0000256" key="2">
    <source>
        <dbReference type="SAM" id="MobiDB-lite"/>
    </source>
</evidence>
<dbReference type="EMBL" id="JBBPBN010000011">
    <property type="protein sequence ID" value="KAK9029684.1"/>
    <property type="molecule type" value="Genomic_DNA"/>
</dbReference>
<feature type="compositionally biased region" description="Polar residues" evidence="2">
    <location>
        <begin position="414"/>
        <end position="427"/>
    </location>
</feature>
<dbReference type="PANTHER" id="PTHR35300:SF4">
    <property type="entry name" value="HISTONE ACETYLTRANSFERASE"/>
    <property type="match status" value="1"/>
</dbReference>